<proteinExistence type="inferred from homology"/>
<comment type="caution">
    <text evidence="14">The sequence shown here is derived from an EMBL/GenBank/DDBJ whole genome shotgun (WGS) entry which is preliminary data.</text>
</comment>
<protein>
    <submittedName>
        <fullName evidence="14">PTS sugar transporter subunit IIA</fullName>
    </submittedName>
</protein>
<dbReference type="PANTHER" id="PTHR11328:SF36">
    <property type="entry name" value="MELIBIOSE PERMEASE"/>
    <property type="match status" value="1"/>
</dbReference>
<dbReference type="GO" id="GO:0009401">
    <property type="term" value="P:phosphoenolpyruvate-dependent sugar phosphotransferase system"/>
    <property type="evidence" value="ECO:0007669"/>
    <property type="project" value="InterPro"/>
</dbReference>
<feature type="transmembrane region" description="Helical" evidence="12">
    <location>
        <begin position="166"/>
        <end position="190"/>
    </location>
</feature>
<evidence type="ECO:0000256" key="6">
    <source>
        <dbReference type="ARBA" id="ARBA00022597"/>
    </source>
</evidence>
<evidence type="ECO:0000256" key="7">
    <source>
        <dbReference type="ARBA" id="ARBA00022679"/>
    </source>
</evidence>
<dbReference type="GO" id="GO:0016740">
    <property type="term" value="F:transferase activity"/>
    <property type="evidence" value="ECO:0007669"/>
    <property type="project" value="UniProtKB-KW"/>
</dbReference>
<dbReference type="SUPFAM" id="SSF103473">
    <property type="entry name" value="MFS general substrate transporter"/>
    <property type="match status" value="1"/>
</dbReference>
<evidence type="ECO:0000259" key="13">
    <source>
        <dbReference type="PROSITE" id="PS51093"/>
    </source>
</evidence>
<feature type="transmembrane region" description="Helical" evidence="12">
    <location>
        <begin position="202"/>
        <end position="223"/>
    </location>
</feature>
<dbReference type="Gene3D" id="2.70.70.10">
    <property type="entry name" value="Glucose Permease (Domain IIA)"/>
    <property type="match status" value="1"/>
</dbReference>
<evidence type="ECO:0000256" key="4">
    <source>
        <dbReference type="ARBA" id="ARBA00022475"/>
    </source>
</evidence>
<dbReference type="PANTHER" id="PTHR11328">
    <property type="entry name" value="MAJOR FACILITATOR SUPERFAMILY DOMAIN-CONTAINING PROTEIN"/>
    <property type="match status" value="1"/>
</dbReference>
<gene>
    <name evidence="14" type="ORF">H5S09_05315</name>
</gene>
<dbReference type="InterPro" id="IPR001927">
    <property type="entry name" value="Na/Gal_symport"/>
</dbReference>
<evidence type="ECO:0000256" key="9">
    <source>
        <dbReference type="ARBA" id="ARBA00022847"/>
    </source>
</evidence>
<feature type="transmembrane region" description="Helical" evidence="12">
    <location>
        <begin position="432"/>
        <end position="450"/>
    </location>
</feature>
<dbReference type="InterPro" id="IPR036259">
    <property type="entry name" value="MFS_trans_sf"/>
</dbReference>
<keyword evidence="11 12" id="KW-0472">Membrane</keyword>
<evidence type="ECO:0000313" key="15">
    <source>
        <dbReference type="Proteomes" id="UP000517106"/>
    </source>
</evidence>
<feature type="transmembrane region" description="Helical" evidence="12">
    <location>
        <begin position="343"/>
        <end position="366"/>
    </location>
</feature>
<keyword evidence="4" id="KW-1003">Cell membrane</keyword>
<keyword evidence="8 12" id="KW-0812">Transmembrane</keyword>
<dbReference type="GO" id="GO:0006814">
    <property type="term" value="P:sodium ion transport"/>
    <property type="evidence" value="ECO:0007669"/>
    <property type="project" value="InterPro"/>
</dbReference>
<keyword evidence="15" id="KW-1185">Reference proteome</keyword>
<keyword evidence="6 14" id="KW-0762">Sugar transport</keyword>
<evidence type="ECO:0000313" key="14">
    <source>
        <dbReference type="EMBL" id="MBB1097353.1"/>
    </source>
</evidence>
<feature type="transmembrane region" description="Helical" evidence="12">
    <location>
        <begin position="291"/>
        <end position="311"/>
    </location>
</feature>
<evidence type="ECO:0000256" key="1">
    <source>
        <dbReference type="ARBA" id="ARBA00004651"/>
    </source>
</evidence>
<dbReference type="AlphaFoldDB" id="A0A7W3YMS6"/>
<dbReference type="SUPFAM" id="SSF51261">
    <property type="entry name" value="Duplicated hybrid motif"/>
    <property type="match status" value="1"/>
</dbReference>
<evidence type="ECO:0000256" key="2">
    <source>
        <dbReference type="ARBA" id="ARBA00007724"/>
    </source>
</evidence>
<dbReference type="PROSITE" id="PS00872">
    <property type="entry name" value="NA_GALACTOSIDE_SYMP"/>
    <property type="match status" value="1"/>
</dbReference>
<keyword evidence="5" id="KW-0597">Phosphoprotein</keyword>
<dbReference type="InterPro" id="IPR011055">
    <property type="entry name" value="Dup_hybrid_motif"/>
</dbReference>
<dbReference type="InterPro" id="IPR039672">
    <property type="entry name" value="MFS_2"/>
</dbReference>
<dbReference type="Pfam" id="PF00358">
    <property type="entry name" value="PTS_EIIA_1"/>
    <property type="match status" value="1"/>
</dbReference>
<keyword evidence="7" id="KW-0808">Transferase</keyword>
<feature type="transmembrane region" description="Helical" evidence="12">
    <location>
        <begin position="254"/>
        <end position="271"/>
    </location>
</feature>
<dbReference type="PROSITE" id="PS00371">
    <property type="entry name" value="PTS_EIIA_TYPE_1_HIS"/>
    <property type="match status" value="1"/>
</dbReference>
<evidence type="ECO:0000256" key="5">
    <source>
        <dbReference type="ARBA" id="ARBA00022553"/>
    </source>
</evidence>
<comment type="similarity">
    <text evidence="2">In the N-terminal section; belongs to the sodium:galactoside symporter (TC 2.A.2) family.</text>
</comment>
<feature type="transmembrane region" description="Helical" evidence="12">
    <location>
        <begin position="21"/>
        <end position="43"/>
    </location>
</feature>
<dbReference type="GO" id="GO:0005886">
    <property type="term" value="C:plasma membrane"/>
    <property type="evidence" value="ECO:0007669"/>
    <property type="project" value="UniProtKB-SubCell"/>
</dbReference>
<dbReference type="Pfam" id="PF13347">
    <property type="entry name" value="MFS_2"/>
    <property type="match status" value="1"/>
</dbReference>
<accession>A0A7W3YMS6</accession>
<dbReference type="InterPro" id="IPR018043">
    <property type="entry name" value="Na/Gal_symport_CS"/>
</dbReference>
<dbReference type="EMBL" id="JACIVA010000045">
    <property type="protein sequence ID" value="MBB1097353.1"/>
    <property type="molecule type" value="Genomic_DNA"/>
</dbReference>
<dbReference type="RefSeq" id="WP_182596091.1">
    <property type="nucleotide sequence ID" value="NZ_JACIVA010000045.1"/>
</dbReference>
<name>A0A7W3YMS6_9LACO</name>
<dbReference type="FunFam" id="2.70.70.10:FF:000001">
    <property type="entry name" value="PTS system glucose-specific IIA component"/>
    <property type="match status" value="1"/>
</dbReference>
<sequence>MGTEGKSKMTMRERLAYSFGAFGNDSFYGLLCGYLIMFITSHLFDTGNKALDNKMISLVTLIIMLLRFVELFIDPFIGNAIDRTKTRWGHFRPWVVVGGTISAVILLLLFTNLGGLYQKNAIAYLIIFAILYITMDIFYSFKDVGFWSMLPSLTTDSREREKTATFARVGSTIGGGLVGILVMPAVIYFSARPTSTGDDRGWFMFALIICTIALVSAWGVGIFTREVNSDIRKNKKDTVGLVGIFKALSGNDQLMWVACAYLFYCVGINIINSLEVYYFTYIMGRPKAFSIFSTINICLGIVATSLFPIFSKKLSRKALFSSCLICMLLGICLFAFAGDNLAMVLIAASMFGFPQPMVFLIVLMVITDSVEYGQLKLGHRDESLALSVRPLIDKFGGAVSNGVVGQVAIIAGMTTGATASTITAAGRTNFKILMFAVPAVLLVIAIAIFAKKVILSEEKHAEIVAELEKTWGKKLDSDQLDTPSETVEIPTPISGELIKLSDVNDDTFSTGAAGQGFAIKPSDGRVLAPFDATVRQVFTTRHAVGLVSDKGVALLIHIGLGTVKLKGTGFVSYVEEGQQVKKGQELIEFWDPTIKKAGLDDTVIVTVTNSDKFDNITLTGQPNTVVQAGDNVLSLQIELAESPNPDNQATPDLSGDLA</sequence>
<reference evidence="14 15" key="1">
    <citation type="submission" date="2020-07" db="EMBL/GenBank/DDBJ databases">
        <title>Description of Limosilactobacillus balticus sp. nov., Limosilactobacillus agrestis sp. nov., Limosilactobacillus albertensis sp. nov., Limosilactobacillus rudii sp. nov., Limosilactobacillus fastidiosus sp. nov., five novel Limosilactobacillus species isolated from the vertebrate gastrointestinal tract, and proposal of 6 subspecies of Limosilactobacillus reuteri adapted to the gastrointestinal tract of specific vertebrate hosts.</title>
        <authorList>
            <person name="Li F."/>
            <person name="Cheng C."/>
            <person name="Zheng J."/>
            <person name="Quevedo R.M."/>
            <person name="Li J."/>
            <person name="Roos S."/>
            <person name="Gaenzle M.G."/>
            <person name="Walter J."/>
        </authorList>
    </citation>
    <scope>NUCLEOTIDE SEQUENCE [LARGE SCALE GENOMIC DNA]</scope>
    <source>
        <strain evidence="14 15">STM2_1</strain>
    </source>
</reference>
<feature type="domain" description="PTS EIIA type-1" evidence="13">
    <location>
        <begin position="505"/>
        <end position="609"/>
    </location>
</feature>
<dbReference type="InterPro" id="IPR001127">
    <property type="entry name" value="PTS_EIIA_1_perm"/>
</dbReference>
<feature type="transmembrane region" description="Helical" evidence="12">
    <location>
        <begin position="55"/>
        <end position="73"/>
    </location>
</feature>
<evidence type="ECO:0000256" key="3">
    <source>
        <dbReference type="ARBA" id="ARBA00022448"/>
    </source>
</evidence>
<dbReference type="CDD" id="cd17332">
    <property type="entry name" value="MFS_MelB_like"/>
    <property type="match status" value="1"/>
</dbReference>
<feature type="transmembrane region" description="Helical" evidence="12">
    <location>
        <begin position="121"/>
        <end position="141"/>
    </location>
</feature>
<feature type="transmembrane region" description="Helical" evidence="12">
    <location>
        <begin position="318"/>
        <end position="337"/>
    </location>
</feature>
<evidence type="ECO:0000256" key="12">
    <source>
        <dbReference type="SAM" id="Phobius"/>
    </source>
</evidence>
<feature type="transmembrane region" description="Helical" evidence="12">
    <location>
        <begin position="94"/>
        <end position="115"/>
    </location>
</feature>
<dbReference type="Gene3D" id="1.20.1250.20">
    <property type="entry name" value="MFS general substrate transporter like domains"/>
    <property type="match status" value="1"/>
</dbReference>
<organism evidence="14 15">
    <name type="scientific">Limosilactobacillus rudii</name>
    <dbReference type="NCBI Taxonomy" id="2759755"/>
    <lineage>
        <taxon>Bacteria</taxon>
        <taxon>Bacillati</taxon>
        <taxon>Bacillota</taxon>
        <taxon>Bacilli</taxon>
        <taxon>Lactobacillales</taxon>
        <taxon>Lactobacillaceae</taxon>
        <taxon>Limosilactobacillus</taxon>
    </lineage>
</organism>
<dbReference type="CDD" id="cd00210">
    <property type="entry name" value="PTS_IIA_glc"/>
    <property type="match status" value="1"/>
</dbReference>
<dbReference type="PROSITE" id="PS51093">
    <property type="entry name" value="PTS_EIIA_TYPE_1"/>
    <property type="match status" value="1"/>
</dbReference>
<dbReference type="Proteomes" id="UP000517106">
    <property type="component" value="Unassembled WGS sequence"/>
</dbReference>
<dbReference type="GO" id="GO:0015293">
    <property type="term" value="F:symporter activity"/>
    <property type="evidence" value="ECO:0007669"/>
    <property type="project" value="UniProtKB-KW"/>
</dbReference>
<dbReference type="NCBIfam" id="TIGR00792">
    <property type="entry name" value="gph"/>
    <property type="match status" value="1"/>
</dbReference>
<keyword evidence="10 12" id="KW-1133">Transmembrane helix</keyword>
<evidence type="ECO:0000256" key="8">
    <source>
        <dbReference type="ARBA" id="ARBA00022692"/>
    </source>
</evidence>
<keyword evidence="3" id="KW-0813">Transport</keyword>
<dbReference type="NCBIfam" id="TIGR00830">
    <property type="entry name" value="PTBA"/>
    <property type="match status" value="1"/>
</dbReference>
<keyword evidence="9" id="KW-0769">Symport</keyword>
<evidence type="ECO:0000256" key="10">
    <source>
        <dbReference type="ARBA" id="ARBA00022989"/>
    </source>
</evidence>
<evidence type="ECO:0000256" key="11">
    <source>
        <dbReference type="ARBA" id="ARBA00023136"/>
    </source>
</evidence>
<comment type="subcellular location">
    <subcellularLocation>
        <location evidence="1">Cell membrane</location>
        <topology evidence="1">Multi-pass membrane protein</topology>
    </subcellularLocation>
</comment>